<dbReference type="AlphaFoldDB" id="A0AAI9X0N0"/>
<comment type="caution">
    <text evidence="1">The sequence shown here is derived from an EMBL/GenBank/DDBJ whole genome shotgun (WGS) entry which is preliminary data.</text>
</comment>
<dbReference type="EMBL" id="AGBZ02000004">
    <property type="protein sequence ID" value="KAI92080.1"/>
    <property type="molecule type" value="Genomic_DNA"/>
</dbReference>
<name>A0AAI9X0N0_SPIME</name>
<dbReference type="Proteomes" id="UP000004057">
    <property type="component" value="Unassembled WGS sequence"/>
</dbReference>
<accession>A0AAI9X0N0</accession>
<protein>
    <submittedName>
        <fullName evidence="1">Uncharacterized protein</fullName>
    </submittedName>
</protein>
<organism evidence="1 2">
    <name type="scientific">Spiroplasma melliferum KC3</name>
    <dbReference type="NCBI Taxonomy" id="570509"/>
    <lineage>
        <taxon>Bacteria</taxon>
        <taxon>Bacillati</taxon>
        <taxon>Mycoplasmatota</taxon>
        <taxon>Mollicutes</taxon>
        <taxon>Entomoplasmatales</taxon>
        <taxon>Spiroplasmataceae</taxon>
        <taxon>Spiroplasma</taxon>
    </lineage>
</organism>
<reference evidence="1 2" key="1">
    <citation type="journal article" date="2012" name="J. Proteome Res.">
        <title>Application of Spiroplasma melliferum proteogenomic profiling for the discovery of virulence factors and pathogenicity mechanisms in host-associated spiroplasmas.</title>
        <authorList>
            <person name="Alexeev D."/>
            <person name="Kostrjukova E."/>
            <person name="Aliper A."/>
            <person name="Popenko A."/>
            <person name="Bazaleev N."/>
            <person name="Tyakht A."/>
            <person name="Selezneva O."/>
            <person name="Akopian T."/>
            <person name="Prichodko E."/>
            <person name="Kondratov I."/>
            <person name="Chukin M."/>
            <person name="Demina I."/>
            <person name="Galyamina M."/>
            <person name="Kamashev D."/>
            <person name="Vanyushkina A."/>
            <person name="Ladygina V."/>
            <person name="Levitskii S."/>
            <person name="Lazarev V."/>
            <person name="Govorun V."/>
        </authorList>
    </citation>
    <scope>NUCLEOTIDE SEQUENCE [LARGE SCALE GENOMIC DNA]</scope>
    <source>
        <strain evidence="1 2">KC3</strain>
    </source>
</reference>
<dbReference type="RefSeq" id="WP_004028420.1">
    <property type="nucleotide sequence ID" value="NZ_AGBZ02000004.1"/>
</dbReference>
<proteinExistence type="predicted"/>
<evidence type="ECO:0000313" key="1">
    <source>
        <dbReference type="EMBL" id="KAI92080.1"/>
    </source>
</evidence>
<evidence type="ECO:0000313" key="2">
    <source>
        <dbReference type="Proteomes" id="UP000004057"/>
    </source>
</evidence>
<sequence>MAKQIENKTIIWKKTKDNEHDLRYQKIQEHKAQVVKLQLESLARKTSRSHEIYRKTKKKPQLDKKKIIDKNNPMYKILLNVEKKNNQLKKQAFKANDPNYIDVNNMTVADRIKVIKLAKKNSPYYRQLLLEKNTNALSELARKRKIAMMEQALQNKKRTKTKKI</sequence>
<gene>
    <name evidence="1" type="ORF">SPM_004915</name>
</gene>